<dbReference type="ExpressionAtlas" id="A0A2K3CSS1">
    <property type="expression patterns" value="baseline"/>
</dbReference>
<sequence length="513" mass="56146">MPSLLLRPVPCATSRTPRGLLGAPIAASVAVALVETTTVEPAAEAAVGPASDPEALAALAEAQRLVRCGPTPLGRGLVALQQLDRQCIVSVPLQNALVISDEPLSGISVFGDRCQELWQEAHGRLPPQLLDFITGEARWDVRMTAWLLWVASELPDSPLWAAYIATLPPADEVTCLINYGPDVAKELQIKDLVEEAKSQYNWAMGVHRKYFDGVQGELAQLKLAASARDTMWAMSMVRTRTFSENVNGEGLTLMVPYADLANHSFRPNATFCMARDNKRFELRLLGPLAPGEEAAISYGETKPNPEVMRDYGFVVPGNPNDRIKLPDQDQLPPLYGASVMESVGFKGDWREGTVAPKRTVLEAADGDPMERVNLNRRRCALLSMTFTDGFPSASQSQGGLFGNWPPKAWTDSGRPPPQHVPAQPRAFELERANVAAVRHSYQAALDELPTSLQTDLQLLASHDSGELRLDGLVAGAVRCRTEHKLLLAEAVAILDEYDRWLARHQEKIATRAR</sequence>
<dbReference type="KEGG" id="cre:CHLRE_16g649700v5"/>
<proteinExistence type="predicted"/>
<dbReference type="PaxDb" id="3055-EDO99540"/>
<dbReference type="InParanoid" id="A0A2K3CSS1"/>
<organism evidence="5 6">
    <name type="scientific">Chlamydomonas reinhardtii</name>
    <name type="common">Chlamydomonas smithii</name>
    <dbReference type="NCBI Taxonomy" id="3055"/>
    <lineage>
        <taxon>Eukaryota</taxon>
        <taxon>Viridiplantae</taxon>
        <taxon>Chlorophyta</taxon>
        <taxon>core chlorophytes</taxon>
        <taxon>Chlorophyceae</taxon>
        <taxon>CS clade</taxon>
        <taxon>Chlamydomonadales</taxon>
        <taxon>Chlamydomonadaceae</taxon>
        <taxon>Chlamydomonas</taxon>
    </lineage>
</organism>
<dbReference type="STRING" id="3055.A0A2K3CSS1"/>
<dbReference type="OMA" id="MRAYGVQ"/>
<dbReference type="GO" id="GO:0016279">
    <property type="term" value="F:protein-lysine N-methyltransferase activity"/>
    <property type="evidence" value="ECO:0000318"/>
    <property type="project" value="GO_Central"/>
</dbReference>
<dbReference type="SUPFAM" id="SSF82199">
    <property type="entry name" value="SET domain"/>
    <property type="match status" value="1"/>
</dbReference>
<name>A0A2K3CSS1_CHLRE</name>
<dbReference type="Pfam" id="PF00856">
    <property type="entry name" value="SET"/>
    <property type="match status" value="1"/>
</dbReference>
<feature type="domain" description="SET" evidence="4">
    <location>
        <begin position="74"/>
        <end position="299"/>
    </location>
</feature>
<evidence type="ECO:0000256" key="2">
    <source>
        <dbReference type="ARBA" id="ARBA00022679"/>
    </source>
</evidence>
<dbReference type="CDD" id="cd10527">
    <property type="entry name" value="SET_LSMT"/>
    <property type="match status" value="1"/>
</dbReference>
<dbReference type="EMBL" id="CM008977">
    <property type="protein sequence ID" value="PNW71329.1"/>
    <property type="molecule type" value="Genomic_DNA"/>
</dbReference>
<keyword evidence="2" id="KW-0808">Transferase</keyword>
<dbReference type="OrthoDB" id="341421at2759"/>
<dbReference type="InterPro" id="IPR036464">
    <property type="entry name" value="Rubisco_LSMT_subst-bd_sf"/>
</dbReference>
<protein>
    <recommendedName>
        <fullName evidence="4">SET domain-containing protein</fullName>
    </recommendedName>
</protein>
<dbReference type="SUPFAM" id="SSF81822">
    <property type="entry name" value="RuBisCo LSMT C-terminal, substrate-binding domain"/>
    <property type="match status" value="1"/>
</dbReference>
<keyword evidence="6" id="KW-1185">Reference proteome</keyword>
<evidence type="ECO:0000313" key="6">
    <source>
        <dbReference type="Proteomes" id="UP000006906"/>
    </source>
</evidence>
<accession>A0A2K3CSS1</accession>
<keyword evidence="3" id="KW-0949">S-adenosyl-L-methionine</keyword>
<dbReference type="Proteomes" id="UP000006906">
    <property type="component" value="Chromosome 16"/>
</dbReference>
<dbReference type="InterPro" id="IPR050600">
    <property type="entry name" value="SETD3_SETD6_MTase"/>
</dbReference>
<dbReference type="RefSeq" id="XP_042915419.1">
    <property type="nucleotide sequence ID" value="XM_043070776.1"/>
</dbReference>
<dbReference type="GeneID" id="5723812"/>
<dbReference type="PANTHER" id="PTHR13271">
    <property type="entry name" value="UNCHARACTERIZED PUTATIVE METHYLTRANSFERASE"/>
    <property type="match status" value="1"/>
</dbReference>
<dbReference type="Gramene" id="PNW71329">
    <property type="protein sequence ID" value="PNW71329"/>
    <property type="gene ID" value="CHLRE_16g649700v5"/>
</dbReference>
<evidence type="ECO:0000259" key="4">
    <source>
        <dbReference type="Pfam" id="PF00856"/>
    </source>
</evidence>
<gene>
    <name evidence="5" type="ORF">CHLRE_16g649700v5</name>
</gene>
<reference evidence="5 6" key="1">
    <citation type="journal article" date="2007" name="Science">
        <title>The Chlamydomonas genome reveals the evolution of key animal and plant functions.</title>
        <authorList>
            <person name="Merchant S.S."/>
            <person name="Prochnik S.E."/>
            <person name="Vallon O."/>
            <person name="Harris E.H."/>
            <person name="Karpowicz S.J."/>
            <person name="Witman G.B."/>
            <person name="Terry A."/>
            <person name="Salamov A."/>
            <person name="Fritz-Laylin L.K."/>
            <person name="Marechal-Drouard L."/>
            <person name="Marshall W.F."/>
            <person name="Qu L.H."/>
            <person name="Nelson D.R."/>
            <person name="Sanderfoot A.A."/>
            <person name="Spalding M.H."/>
            <person name="Kapitonov V.V."/>
            <person name="Ren Q."/>
            <person name="Ferris P."/>
            <person name="Lindquist E."/>
            <person name="Shapiro H."/>
            <person name="Lucas S.M."/>
            <person name="Grimwood J."/>
            <person name="Schmutz J."/>
            <person name="Cardol P."/>
            <person name="Cerutti H."/>
            <person name="Chanfreau G."/>
            <person name="Chen C.L."/>
            <person name="Cognat V."/>
            <person name="Croft M.T."/>
            <person name="Dent R."/>
            <person name="Dutcher S."/>
            <person name="Fernandez E."/>
            <person name="Fukuzawa H."/>
            <person name="Gonzalez-Ballester D."/>
            <person name="Gonzalez-Halphen D."/>
            <person name="Hallmann A."/>
            <person name="Hanikenne M."/>
            <person name="Hippler M."/>
            <person name="Inwood W."/>
            <person name="Jabbari K."/>
            <person name="Kalanon M."/>
            <person name="Kuras R."/>
            <person name="Lefebvre P.A."/>
            <person name="Lemaire S.D."/>
            <person name="Lobanov A.V."/>
            <person name="Lohr M."/>
            <person name="Manuell A."/>
            <person name="Meier I."/>
            <person name="Mets L."/>
            <person name="Mittag M."/>
            <person name="Mittelmeier T."/>
            <person name="Moroney J.V."/>
            <person name="Moseley J."/>
            <person name="Napoli C."/>
            <person name="Nedelcu A.M."/>
            <person name="Niyogi K."/>
            <person name="Novoselov S.V."/>
            <person name="Paulsen I.T."/>
            <person name="Pazour G."/>
            <person name="Purton S."/>
            <person name="Ral J.P."/>
            <person name="Riano-Pachon D.M."/>
            <person name="Riekhof W."/>
            <person name="Rymarquis L."/>
            <person name="Schroda M."/>
            <person name="Stern D."/>
            <person name="Umen J."/>
            <person name="Willows R."/>
            <person name="Wilson N."/>
            <person name="Zimmer S.L."/>
            <person name="Allmer J."/>
            <person name="Balk J."/>
            <person name="Bisova K."/>
            <person name="Chen C.J."/>
            <person name="Elias M."/>
            <person name="Gendler K."/>
            <person name="Hauser C."/>
            <person name="Lamb M.R."/>
            <person name="Ledford H."/>
            <person name="Long J.C."/>
            <person name="Minagawa J."/>
            <person name="Page M.D."/>
            <person name="Pan J."/>
            <person name="Pootakham W."/>
            <person name="Roje S."/>
            <person name="Rose A."/>
            <person name="Stahlberg E."/>
            <person name="Terauchi A.M."/>
            <person name="Yang P."/>
            <person name="Ball S."/>
            <person name="Bowler C."/>
            <person name="Dieckmann C.L."/>
            <person name="Gladyshev V.N."/>
            <person name="Green P."/>
            <person name="Jorgensen R."/>
            <person name="Mayfield S."/>
            <person name="Mueller-Roeber B."/>
            <person name="Rajamani S."/>
            <person name="Sayre R.T."/>
            <person name="Brokstein P."/>
            <person name="Dubchak I."/>
            <person name="Goodstein D."/>
            <person name="Hornick L."/>
            <person name="Huang Y.W."/>
            <person name="Jhaveri J."/>
            <person name="Luo Y."/>
            <person name="Martinez D."/>
            <person name="Ngau W.C."/>
            <person name="Otillar B."/>
            <person name="Poliakov A."/>
            <person name="Porter A."/>
            <person name="Szajkowski L."/>
            <person name="Werner G."/>
            <person name="Zhou K."/>
            <person name="Grigoriev I.V."/>
            <person name="Rokhsar D.S."/>
            <person name="Grossman A.R."/>
        </authorList>
    </citation>
    <scope>NUCLEOTIDE SEQUENCE [LARGE SCALE GENOMIC DNA]</scope>
    <source>
        <strain evidence="6">CC-503</strain>
    </source>
</reference>
<keyword evidence="1" id="KW-0489">Methyltransferase</keyword>
<evidence type="ECO:0000256" key="3">
    <source>
        <dbReference type="ARBA" id="ARBA00022691"/>
    </source>
</evidence>
<dbReference type="InterPro" id="IPR046341">
    <property type="entry name" value="SET_dom_sf"/>
</dbReference>
<dbReference type="GO" id="GO:0032259">
    <property type="term" value="P:methylation"/>
    <property type="evidence" value="ECO:0007669"/>
    <property type="project" value="UniProtKB-KW"/>
</dbReference>
<dbReference type="Gene3D" id="3.90.1410.10">
    <property type="entry name" value="set domain protein methyltransferase, domain 1"/>
    <property type="match status" value="1"/>
</dbReference>
<dbReference type="AlphaFoldDB" id="A0A2K3CSS1"/>
<dbReference type="FunCoup" id="A0A2K3CSS1">
    <property type="interactions" value="441"/>
</dbReference>
<dbReference type="PANTHER" id="PTHR13271:SF137">
    <property type="entry name" value="SET DOMAIN-CONTAINING PROTEIN"/>
    <property type="match status" value="1"/>
</dbReference>
<dbReference type="InterPro" id="IPR001214">
    <property type="entry name" value="SET_dom"/>
</dbReference>
<evidence type="ECO:0000313" key="5">
    <source>
        <dbReference type="EMBL" id="PNW71329.1"/>
    </source>
</evidence>
<evidence type="ECO:0000256" key="1">
    <source>
        <dbReference type="ARBA" id="ARBA00022603"/>
    </source>
</evidence>